<dbReference type="SUPFAM" id="SSF48452">
    <property type="entry name" value="TPR-like"/>
    <property type="match status" value="1"/>
</dbReference>
<evidence type="ECO:0000256" key="1">
    <source>
        <dbReference type="PROSITE-ProRule" id="PRU00339"/>
    </source>
</evidence>
<dbReference type="Pfam" id="PF14559">
    <property type="entry name" value="TPR_19"/>
    <property type="match status" value="1"/>
</dbReference>
<proteinExistence type="predicted"/>
<protein>
    <submittedName>
        <fullName evidence="2">Tetratricopeptide repeat protein</fullName>
    </submittedName>
</protein>
<sequence>MKSRLDSLLEMLEQQPFDSFLLYGIALEYMAMNEDEKAEEYFKELLEADPGYVPAYMQYASLKINQNEIEEAKFLLRKGIKLAREKNDRHAVNEMEDLLEELE</sequence>
<dbReference type="AlphaFoldDB" id="A0A7V2ZIN3"/>
<evidence type="ECO:0000313" key="2">
    <source>
        <dbReference type="EMBL" id="HFI90686.1"/>
    </source>
</evidence>
<gene>
    <name evidence="2" type="ORF">ENS31_04025</name>
</gene>
<reference evidence="2" key="1">
    <citation type="journal article" date="2020" name="mSystems">
        <title>Genome- and Community-Level Interaction Insights into Carbon Utilization and Element Cycling Functions of Hydrothermarchaeota in Hydrothermal Sediment.</title>
        <authorList>
            <person name="Zhou Z."/>
            <person name="Liu Y."/>
            <person name="Xu W."/>
            <person name="Pan J."/>
            <person name="Luo Z.H."/>
            <person name="Li M."/>
        </authorList>
    </citation>
    <scope>NUCLEOTIDE SEQUENCE [LARGE SCALE GENOMIC DNA]</scope>
    <source>
        <strain evidence="2">SpSt-479</strain>
    </source>
</reference>
<feature type="repeat" description="TPR" evidence="1">
    <location>
        <begin position="19"/>
        <end position="52"/>
    </location>
</feature>
<dbReference type="SMART" id="SM00028">
    <property type="entry name" value="TPR"/>
    <property type="match status" value="2"/>
</dbReference>
<dbReference type="InterPro" id="IPR011990">
    <property type="entry name" value="TPR-like_helical_dom_sf"/>
</dbReference>
<dbReference type="EMBL" id="DSUJ01000008">
    <property type="protein sequence ID" value="HFI90686.1"/>
    <property type="molecule type" value="Genomic_DNA"/>
</dbReference>
<accession>A0A7V2ZIN3</accession>
<name>A0A7V2ZIN3_9BACT</name>
<dbReference type="RefSeq" id="WP_304143226.1">
    <property type="nucleotide sequence ID" value="NZ_JAOAIE010000022.1"/>
</dbReference>
<dbReference type="InterPro" id="IPR019734">
    <property type="entry name" value="TPR_rpt"/>
</dbReference>
<dbReference type="PROSITE" id="PS50005">
    <property type="entry name" value="TPR"/>
    <property type="match status" value="1"/>
</dbReference>
<keyword evidence="1" id="KW-0802">TPR repeat</keyword>
<organism evidence="2">
    <name type="scientific">Ignavibacterium album</name>
    <dbReference type="NCBI Taxonomy" id="591197"/>
    <lineage>
        <taxon>Bacteria</taxon>
        <taxon>Pseudomonadati</taxon>
        <taxon>Ignavibacteriota</taxon>
        <taxon>Ignavibacteria</taxon>
        <taxon>Ignavibacteriales</taxon>
        <taxon>Ignavibacteriaceae</taxon>
        <taxon>Ignavibacterium</taxon>
    </lineage>
</organism>
<comment type="caution">
    <text evidence="2">The sequence shown here is derived from an EMBL/GenBank/DDBJ whole genome shotgun (WGS) entry which is preliminary data.</text>
</comment>
<dbReference type="Gene3D" id="1.25.40.10">
    <property type="entry name" value="Tetratricopeptide repeat domain"/>
    <property type="match status" value="1"/>
</dbReference>